<dbReference type="InterPro" id="IPR036188">
    <property type="entry name" value="FAD/NAD-bd_sf"/>
</dbReference>
<comment type="cofactor">
    <cofactor evidence="1">
        <name>FAD</name>
        <dbReference type="ChEBI" id="CHEBI:57692"/>
    </cofactor>
</comment>
<accession>A0A7Y2M102</accession>
<reference evidence="6 7" key="1">
    <citation type="submission" date="2020-05" db="EMBL/GenBank/DDBJ databases">
        <title>MicrobeNet Type strains.</title>
        <authorList>
            <person name="Nicholson A.C."/>
        </authorList>
    </citation>
    <scope>NUCLEOTIDE SEQUENCE [LARGE SCALE GENOMIC DNA]</scope>
    <source>
        <strain evidence="6 7">JCM 14282</strain>
    </source>
</reference>
<dbReference type="Gene3D" id="3.30.9.10">
    <property type="entry name" value="D-Amino Acid Oxidase, subunit A, domain 2"/>
    <property type="match status" value="1"/>
</dbReference>
<dbReference type="NCBIfam" id="NF008425">
    <property type="entry name" value="PRK11259.1"/>
    <property type="match status" value="1"/>
</dbReference>
<dbReference type="EMBL" id="JABEMB010000003">
    <property type="protein sequence ID" value="NNH03108.1"/>
    <property type="molecule type" value="Genomic_DNA"/>
</dbReference>
<feature type="domain" description="FAD dependent oxidoreductase" evidence="5">
    <location>
        <begin position="32"/>
        <end position="386"/>
    </location>
</feature>
<proteinExistence type="predicted"/>
<name>A0A7Y2M102_9MICO</name>
<dbReference type="AlphaFoldDB" id="A0A7Y2M102"/>
<organism evidence="6 7">
    <name type="scientific">Microbacterium ulmi</name>
    <dbReference type="NCBI Taxonomy" id="179095"/>
    <lineage>
        <taxon>Bacteria</taxon>
        <taxon>Bacillati</taxon>
        <taxon>Actinomycetota</taxon>
        <taxon>Actinomycetes</taxon>
        <taxon>Micrococcales</taxon>
        <taxon>Microbacteriaceae</taxon>
        <taxon>Microbacterium</taxon>
    </lineage>
</organism>
<gene>
    <name evidence="6" type="primary">solA</name>
    <name evidence="6" type="ORF">HLA99_04485</name>
</gene>
<dbReference type="InterPro" id="IPR045170">
    <property type="entry name" value="MTOX"/>
</dbReference>
<dbReference type="Pfam" id="PF01266">
    <property type="entry name" value="DAO"/>
    <property type="match status" value="1"/>
</dbReference>
<comment type="caution">
    <text evidence="6">The sequence shown here is derived from an EMBL/GenBank/DDBJ whole genome shotgun (WGS) entry which is preliminary data.</text>
</comment>
<dbReference type="SUPFAM" id="SSF54373">
    <property type="entry name" value="FAD-linked reductases, C-terminal domain"/>
    <property type="match status" value="1"/>
</dbReference>
<dbReference type="PANTHER" id="PTHR10961">
    <property type="entry name" value="PEROXISOMAL SARCOSINE OXIDASE"/>
    <property type="match status" value="1"/>
</dbReference>
<dbReference type="EC" id="1.5.3.2" evidence="6"/>
<dbReference type="GO" id="GO:0008115">
    <property type="term" value="F:sarcosine oxidase activity"/>
    <property type="evidence" value="ECO:0007669"/>
    <property type="project" value="TreeGrafter"/>
</dbReference>
<evidence type="ECO:0000256" key="4">
    <source>
        <dbReference type="ARBA" id="ARBA00023002"/>
    </source>
</evidence>
<keyword evidence="3" id="KW-0274">FAD</keyword>
<evidence type="ECO:0000259" key="5">
    <source>
        <dbReference type="Pfam" id="PF01266"/>
    </source>
</evidence>
<evidence type="ECO:0000313" key="6">
    <source>
        <dbReference type="EMBL" id="NNH03108.1"/>
    </source>
</evidence>
<dbReference type="GO" id="GO:0050660">
    <property type="term" value="F:flavin adenine dinucleotide binding"/>
    <property type="evidence" value="ECO:0007669"/>
    <property type="project" value="InterPro"/>
</dbReference>
<keyword evidence="4 6" id="KW-0560">Oxidoreductase</keyword>
<dbReference type="Gene3D" id="3.50.50.60">
    <property type="entry name" value="FAD/NAD(P)-binding domain"/>
    <property type="match status" value="1"/>
</dbReference>
<protein>
    <submittedName>
        <fullName evidence="6">N-methyl-L-tryptophan oxidase</fullName>
        <ecNumber evidence="6">1.5.3.2</ecNumber>
    </submittedName>
</protein>
<dbReference type="PANTHER" id="PTHR10961:SF7">
    <property type="entry name" value="FAD DEPENDENT OXIDOREDUCTASE DOMAIN-CONTAINING PROTEIN"/>
    <property type="match status" value="1"/>
</dbReference>
<dbReference type="GO" id="GO:0050131">
    <property type="term" value="F:N-methyl-L-amino-acid oxidase activity"/>
    <property type="evidence" value="ECO:0007669"/>
    <property type="project" value="UniProtKB-EC"/>
</dbReference>
<evidence type="ECO:0000256" key="3">
    <source>
        <dbReference type="ARBA" id="ARBA00022827"/>
    </source>
</evidence>
<keyword evidence="2" id="KW-0285">Flavoprotein</keyword>
<dbReference type="Proteomes" id="UP000543598">
    <property type="component" value="Unassembled WGS sequence"/>
</dbReference>
<evidence type="ECO:0000313" key="7">
    <source>
        <dbReference type="Proteomes" id="UP000543598"/>
    </source>
</evidence>
<dbReference type="SUPFAM" id="SSF51905">
    <property type="entry name" value="FAD/NAD(P)-binding domain"/>
    <property type="match status" value="1"/>
</dbReference>
<evidence type="ECO:0000256" key="2">
    <source>
        <dbReference type="ARBA" id="ARBA00022630"/>
    </source>
</evidence>
<keyword evidence="7" id="KW-1185">Reference proteome</keyword>
<dbReference type="InterPro" id="IPR006076">
    <property type="entry name" value="FAD-dep_OxRdtase"/>
</dbReference>
<evidence type="ECO:0000256" key="1">
    <source>
        <dbReference type="ARBA" id="ARBA00001974"/>
    </source>
</evidence>
<sequence length="414" mass="44809">MKLIDICRIRVDQRSVDVEEDELATTQSIRHDVIVVGLGAFGSAAFWRLAARGVDVGGVEQFALAHGFGSSHGTTRLFRVVCKEHPGLTPIAETSLRLWTELSGTAGQVLIEQTGCLNAGPPDDDPVMGTALASETAGRPVERLSHDELVRRFPNYGGWGADDVALWDEAAGICYPERIIRAQVAAGEAAGGSAYPGTKILGIRRDGDDLVLSTSTVEFRCSRLVLAMGAWLPDFSGAVQLRVRRTPLYWFRARPGHEDDCRLDRFPVFIRKMPSGSELWGHGSGDQFGVKIGLWASESFEYTRADSLDRSIHPETDTRELSEEVARAFPWIDPTPERVVPCMVTDSPDGQFVIGPSPDDSAIVLAGGDSAHGFKHSGGLGELVAQIVLAEQLYCDAGFLDPARFVASPEAVHA</sequence>